<name>A0A1W2CY38_9BACT</name>
<dbReference type="AlphaFoldDB" id="A0A1W2CY38"/>
<feature type="domain" description="Transposase zinc-binding" evidence="2">
    <location>
        <begin position="152"/>
        <end position="236"/>
    </location>
</feature>
<evidence type="ECO:0000313" key="5">
    <source>
        <dbReference type="Proteomes" id="UP000192418"/>
    </source>
</evidence>
<feature type="domain" description="Transposase IS801/IS1294" evidence="1">
    <location>
        <begin position="278"/>
        <end position="447"/>
    </location>
</feature>
<dbReference type="PANTHER" id="PTHR37023:SF1">
    <property type="entry name" value="ISSOD25 TRANSPOSASE TNPA_ISSOD25"/>
    <property type="match status" value="1"/>
</dbReference>
<evidence type="ECO:0000313" key="3">
    <source>
        <dbReference type="EMBL" id="SMC89683.1"/>
    </source>
</evidence>
<proteinExistence type="predicted"/>
<dbReference type="PANTHER" id="PTHR37023">
    <property type="entry name" value="TRANSPOSASE"/>
    <property type="match status" value="1"/>
</dbReference>
<dbReference type="GO" id="GO:0006313">
    <property type="term" value="P:DNA transposition"/>
    <property type="evidence" value="ECO:0007669"/>
    <property type="project" value="InterPro"/>
</dbReference>
<dbReference type="InterPro" id="IPR007069">
    <property type="entry name" value="Transposase_32"/>
</dbReference>
<dbReference type="GO" id="GO:0003677">
    <property type="term" value="F:DNA binding"/>
    <property type="evidence" value="ECO:0007669"/>
    <property type="project" value="InterPro"/>
</dbReference>
<accession>A0A1W2CY38</accession>
<organism evidence="4 5">
    <name type="scientific">Desulfocicer vacuolatum DSM 3385</name>
    <dbReference type="NCBI Taxonomy" id="1121400"/>
    <lineage>
        <taxon>Bacteria</taxon>
        <taxon>Pseudomonadati</taxon>
        <taxon>Thermodesulfobacteriota</taxon>
        <taxon>Desulfobacteria</taxon>
        <taxon>Desulfobacterales</taxon>
        <taxon>Desulfobacteraceae</taxon>
        <taxon>Desulfocicer</taxon>
    </lineage>
</organism>
<dbReference type="STRING" id="1121400.SAMN02746065_11425"/>
<keyword evidence="5" id="KW-1185">Reference proteome</keyword>
<dbReference type="GO" id="GO:0004803">
    <property type="term" value="F:transposase activity"/>
    <property type="evidence" value="ECO:0007669"/>
    <property type="project" value="InterPro"/>
</dbReference>
<sequence length="557" mass="64532">MVSLTMASSMQLILIRHAVAILSKAEVDHWTGTLNHWCRLKELPTGCRNGRVRCPCCGSTAAYFCWTSPLFFGYIFHHIVVYFQQIIYPLLPSLESEPNSHDKFIIFFDFAMVQSTPHNLDVYQPRNPKASAYYKCVENHFEELERAWDDRYAPRYGFWRTYVMTVIYKYLDCGDLHMGFARVRCEECGHEYLLAFSCKRRHFCPSCHQKRVIEYGEWLLTNVLKDVHHRHWVFSIPKRLRIYFLYDRKLLAKLSVCAWNVIKGYLQSVAPGSNAVPGASIAVQTYGDFLNFNPHLHAIVSDGCFLDDGSFKAAPGFILEDLEEIFQYEVLKMLKKEGKINDAVIENMLSWHHSGFHVYIGDNITPSDKNGLGNLARYIIRACFSQERMVYIPAEESADGIAKVVYTSKDGKNREVFNALDWLARLVTHIPDRCEQTVRYYGWYSNKSRGMRKKAGTDEAIPAVMPNDMSSKEVRQNWARLIQKIYEVDPLVCPKCQGPMKIISFIEDLDLIEKILRHLGLWDTRNHDPPEPAYSNTIPELIYDDSDSQIPSFDYWN</sequence>
<dbReference type="EMBL" id="FWXY01000014">
    <property type="protein sequence ID" value="SMC89886.1"/>
    <property type="molecule type" value="Genomic_DNA"/>
</dbReference>
<dbReference type="Pfam" id="PF14319">
    <property type="entry name" value="Zn_Tnp_IS91"/>
    <property type="match status" value="1"/>
</dbReference>
<dbReference type="RefSeq" id="WP_232367156.1">
    <property type="nucleotide sequence ID" value="NZ_FWXY01000014.1"/>
</dbReference>
<evidence type="ECO:0000259" key="2">
    <source>
        <dbReference type="Pfam" id="PF14319"/>
    </source>
</evidence>
<gene>
    <name evidence="3" type="ORF">SAMN02746065_11425</name>
    <name evidence="4" type="ORF">SAMN02746065_11444</name>
</gene>
<evidence type="ECO:0000259" key="1">
    <source>
        <dbReference type="Pfam" id="PF04986"/>
    </source>
</evidence>
<dbReference type="Pfam" id="PF04986">
    <property type="entry name" value="Y2_Tnp"/>
    <property type="match status" value="1"/>
</dbReference>
<protein>
    <submittedName>
        <fullName evidence="4">Putative transposase</fullName>
    </submittedName>
</protein>
<dbReference type="EMBL" id="FWXY01000014">
    <property type="protein sequence ID" value="SMC89683.1"/>
    <property type="molecule type" value="Genomic_DNA"/>
</dbReference>
<reference evidence="4 5" key="1">
    <citation type="submission" date="2017-04" db="EMBL/GenBank/DDBJ databases">
        <authorList>
            <person name="Afonso C.L."/>
            <person name="Miller P.J."/>
            <person name="Scott M.A."/>
            <person name="Spackman E."/>
            <person name="Goraichik I."/>
            <person name="Dimitrov K.M."/>
            <person name="Suarez D.L."/>
            <person name="Swayne D.E."/>
        </authorList>
    </citation>
    <scope>NUCLEOTIDE SEQUENCE [LARGE SCALE GENOMIC DNA]</scope>
    <source>
        <strain evidence="4 5">DSM 3385</strain>
    </source>
</reference>
<dbReference type="Proteomes" id="UP000192418">
    <property type="component" value="Unassembled WGS sequence"/>
</dbReference>
<dbReference type="InterPro" id="IPR026889">
    <property type="entry name" value="Zn_Tnp"/>
</dbReference>
<evidence type="ECO:0000313" key="4">
    <source>
        <dbReference type="EMBL" id="SMC89886.1"/>
    </source>
</evidence>